<keyword evidence="4" id="KW-1133">Transmembrane helix</keyword>
<reference evidence="9 11" key="2">
    <citation type="submission" date="2023-09" db="EMBL/GenBank/DDBJ databases">
        <title>Complete-Gapless Cercospora beticola genome.</title>
        <authorList>
            <person name="Wyatt N.A."/>
            <person name="Spanner R.E."/>
            <person name="Bolton M.D."/>
        </authorList>
    </citation>
    <scope>NUCLEOTIDE SEQUENCE [LARGE SCALE GENOMIC DNA]</scope>
    <source>
        <strain evidence="9">Cb09-40</strain>
    </source>
</reference>
<dbReference type="AlphaFoldDB" id="A0A2G5HX20"/>
<keyword evidence="5" id="KW-0496">Mitochondrion</keyword>
<keyword evidence="8" id="KW-0830">Ubiquinone</keyword>
<keyword evidence="6" id="KW-0472">Membrane</keyword>
<dbReference type="EMBL" id="LKMD01000102">
    <property type="protein sequence ID" value="PIA97070.1"/>
    <property type="molecule type" value="Genomic_DNA"/>
</dbReference>
<evidence type="ECO:0000256" key="2">
    <source>
        <dbReference type="ARBA" id="ARBA00022692"/>
    </source>
</evidence>
<name>A0A2G5HX20_CERBT</name>
<evidence type="ECO:0000256" key="5">
    <source>
        <dbReference type="ARBA" id="ARBA00023128"/>
    </source>
</evidence>
<keyword evidence="2" id="KW-0812">Transmembrane</keyword>
<evidence type="ECO:0000256" key="4">
    <source>
        <dbReference type="ARBA" id="ARBA00022989"/>
    </source>
</evidence>
<dbReference type="GO" id="GO:0005743">
    <property type="term" value="C:mitochondrial inner membrane"/>
    <property type="evidence" value="ECO:0007669"/>
    <property type="project" value="UniProtKB-SubCell"/>
</dbReference>
<gene>
    <name evidence="8" type="ORF">CB0940_05738</name>
    <name evidence="9" type="ORF">RHO25_002930</name>
</gene>
<reference evidence="8 10" key="1">
    <citation type="submission" date="2015-10" db="EMBL/GenBank/DDBJ databases">
        <title>The cercosporin biosynthetic gene cluster was horizontally transferred to several fungal lineages and shown to be expanded in Cercospora beticola based on microsynteny with recipient genomes.</title>
        <authorList>
            <person name="De Jonge R."/>
            <person name="Ebert M.K."/>
            <person name="Suttle J.C."/>
            <person name="Jurick Ii W.M."/>
            <person name="Secor G.A."/>
            <person name="Thomma B.P."/>
            <person name="Van De Peer Y."/>
            <person name="Bolton M.D."/>
        </authorList>
    </citation>
    <scope>NUCLEOTIDE SEQUENCE [LARGE SCALE GENOMIC DNA]</scope>
    <source>
        <strain evidence="8 10">09-40</strain>
    </source>
</reference>
<proteinExistence type="predicted"/>
<evidence type="ECO:0000256" key="7">
    <source>
        <dbReference type="SAM" id="MobiDB-lite"/>
    </source>
</evidence>
<dbReference type="PANTHER" id="PTHR21382">
    <property type="entry name" value="NADH-UBIQUINONE OXIDOREDUCTASE SUBUNIT"/>
    <property type="match status" value="1"/>
</dbReference>
<accession>A0A2G5HX20</accession>
<keyword evidence="3" id="KW-0999">Mitochondrion inner membrane</keyword>
<evidence type="ECO:0000256" key="1">
    <source>
        <dbReference type="ARBA" id="ARBA00004448"/>
    </source>
</evidence>
<evidence type="ECO:0000313" key="11">
    <source>
        <dbReference type="Proteomes" id="UP001302367"/>
    </source>
</evidence>
<dbReference type="EMBL" id="CP134185">
    <property type="protein sequence ID" value="WPA98318.1"/>
    <property type="molecule type" value="Genomic_DNA"/>
</dbReference>
<evidence type="ECO:0000313" key="10">
    <source>
        <dbReference type="Proteomes" id="UP000230605"/>
    </source>
</evidence>
<dbReference type="PANTHER" id="PTHR21382:SF1">
    <property type="entry name" value="NADH DEHYDROGENASE [UBIQUINONE] 1 ALPHA SUBCOMPLEX SUBUNIT 11"/>
    <property type="match status" value="1"/>
</dbReference>
<dbReference type="InterPro" id="IPR039205">
    <property type="entry name" value="NDUFA11"/>
</dbReference>
<keyword evidence="11" id="KW-1185">Reference proteome</keyword>
<evidence type="ECO:0000313" key="8">
    <source>
        <dbReference type="EMBL" id="PIA97070.1"/>
    </source>
</evidence>
<evidence type="ECO:0000256" key="3">
    <source>
        <dbReference type="ARBA" id="ARBA00022792"/>
    </source>
</evidence>
<evidence type="ECO:0000313" key="9">
    <source>
        <dbReference type="EMBL" id="WPA98318.1"/>
    </source>
</evidence>
<feature type="region of interest" description="Disordered" evidence="7">
    <location>
        <begin position="1"/>
        <end position="20"/>
    </location>
</feature>
<comment type="subcellular location">
    <subcellularLocation>
        <location evidence="1">Mitochondrion inner membrane</location>
        <topology evidence="1">Multi-pass membrane protein</topology>
    </subcellularLocation>
</comment>
<dbReference type="Proteomes" id="UP001302367">
    <property type="component" value="Chromosome 2"/>
</dbReference>
<dbReference type="GO" id="GO:0006120">
    <property type="term" value="P:mitochondrial electron transport, NADH to ubiquinone"/>
    <property type="evidence" value="ECO:0007669"/>
    <property type="project" value="InterPro"/>
</dbReference>
<dbReference type="OrthoDB" id="1913277at2759"/>
<evidence type="ECO:0000256" key="6">
    <source>
        <dbReference type="ARBA" id="ARBA00023136"/>
    </source>
</evidence>
<dbReference type="GO" id="GO:0045271">
    <property type="term" value="C:respiratory chain complex I"/>
    <property type="evidence" value="ECO:0007669"/>
    <property type="project" value="InterPro"/>
</dbReference>
<protein>
    <submittedName>
        <fullName evidence="8">NADH-ubiquinone oxidoreductase</fullName>
    </submittedName>
</protein>
<dbReference type="Proteomes" id="UP000230605">
    <property type="component" value="Chromosome 2"/>
</dbReference>
<organism evidence="8 10">
    <name type="scientific">Cercospora beticola</name>
    <name type="common">Sugarbeet leaf spot fungus</name>
    <dbReference type="NCBI Taxonomy" id="122368"/>
    <lineage>
        <taxon>Eukaryota</taxon>
        <taxon>Fungi</taxon>
        <taxon>Dikarya</taxon>
        <taxon>Ascomycota</taxon>
        <taxon>Pezizomycotina</taxon>
        <taxon>Dothideomycetes</taxon>
        <taxon>Dothideomycetidae</taxon>
        <taxon>Mycosphaerellales</taxon>
        <taxon>Mycosphaerellaceae</taxon>
        <taxon>Cercospora</taxon>
    </lineage>
</organism>
<sequence length="211" mass="22326">MEEAGHLTAQALTGDHTEDSYHPKDAVGAAIKGTMVTATGGAFVSAVQNTLTKQNIGAWGVFTRTGGTIGTFAAMGGAYAFFKSASANLRQKDDTYNHAIGGFFSGSMLGLRFRSAPAVLGYGTSLAVILAAFNYTGGRLVGAELDPEVDEVARKEYLRKNRRRSIEETINELGEGRGVHGPGYAERRAARLKEAYGIDVVHSPTVPGQAQ</sequence>